<protein>
    <submittedName>
        <fullName evidence="2">Uncharacterized protein</fullName>
    </submittedName>
</protein>
<name>A0A5B0Q8I1_PUCGR</name>
<reference evidence="2 3" key="1">
    <citation type="submission" date="2019-05" db="EMBL/GenBank/DDBJ databases">
        <title>Emergence of the Ug99 lineage of the wheat stem rust pathogen through somatic hybridization.</title>
        <authorList>
            <person name="Li F."/>
            <person name="Upadhyaya N.M."/>
            <person name="Sperschneider J."/>
            <person name="Matny O."/>
            <person name="Nguyen-Phuc H."/>
            <person name="Mago R."/>
            <person name="Raley C."/>
            <person name="Miller M.E."/>
            <person name="Silverstein K.A.T."/>
            <person name="Henningsen E."/>
            <person name="Hirsch C.D."/>
            <person name="Visser B."/>
            <person name="Pretorius Z.A."/>
            <person name="Steffenson B.J."/>
            <person name="Schwessinger B."/>
            <person name="Dodds P.N."/>
            <person name="Figueroa M."/>
        </authorList>
    </citation>
    <scope>NUCLEOTIDE SEQUENCE [LARGE SCALE GENOMIC DNA]</scope>
    <source>
        <strain evidence="2 3">Ug99</strain>
    </source>
</reference>
<evidence type="ECO:0000256" key="1">
    <source>
        <dbReference type="SAM" id="MobiDB-lite"/>
    </source>
</evidence>
<feature type="compositionally biased region" description="Low complexity" evidence="1">
    <location>
        <begin position="12"/>
        <end position="48"/>
    </location>
</feature>
<feature type="region of interest" description="Disordered" evidence="1">
    <location>
        <begin position="1"/>
        <end position="74"/>
    </location>
</feature>
<evidence type="ECO:0000313" key="2">
    <source>
        <dbReference type="EMBL" id="KAA1109576.1"/>
    </source>
</evidence>
<accession>A0A5B0Q8I1</accession>
<dbReference type="AlphaFoldDB" id="A0A5B0Q8I1"/>
<dbReference type="Proteomes" id="UP000325313">
    <property type="component" value="Unassembled WGS sequence"/>
</dbReference>
<feature type="compositionally biased region" description="Basic and acidic residues" evidence="1">
    <location>
        <begin position="64"/>
        <end position="74"/>
    </location>
</feature>
<gene>
    <name evidence="2" type="ORF">PGTUg99_023022</name>
</gene>
<evidence type="ECO:0000313" key="3">
    <source>
        <dbReference type="Proteomes" id="UP000325313"/>
    </source>
</evidence>
<proteinExistence type="predicted"/>
<sequence>MSQYRLAGTESQTASPETQPQAAAATKPQAAAETEPQAAAETEPQATAGIKPQAVTQTGVSYEKLPEDMPDDRLLDQALPTEKPAEAVSDQKNQAVTDHQIPQPEAPQAQHFPFTYQDQRCSITNLLQKLDCYLEHFVLSSYS</sequence>
<comment type="caution">
    <text evidence="2">The sequence shown here is derived from an EMBL/GenBank/DDBJ whole genome shotgun (WGS) entry which is preliminary data.</text>
</comment>
<dbReference type="EMBL" id="VDEP01000304">
    <property type="protein sequence ID" value="KAA1109576.1"/>
    <property type="molecule type" value="Genomic_DNA"/>
</dbReference>
<organism evidence="2 3">
    <name type="scientific">Puccinia graminis f. sp. tritici</name>
    <dbReference type="NCBI Taxonomy" id="56615"/>
    <lineage>
        <taxon>Eukaryota</taxon>
        <taxon>Fungi</taxon>
        <taxon>Dikarya</taxon>
        <taxon>Basidiomycota</taxon>
        <taxon>Pucciniomycotina</taxon>
        <taxon>Pucciniomycetes</taxon>
        <taxon>Pucciniales</taxon>
        <taxon>Pucciniaceae</taxon>
        <taxon>Puccinia</taxon>
    </lineage>
</organism>